<evidence type="ECO:0000313" key="2">
    <source>
        <dbReference type="EMBL" id="RPB09821.1"/>
    </source>
</evidence>
<dbReference type="InParanoid" id="A0A3N4KN93"/>
<evidence type="ECO:0000256" key="1">
    <source>
        <dbReference type="SAM" id="MobiDB-lite"/>
    </source>
</evidence>
<feature type="compositionally biased region" description="Basic and acidic residues" evidence="1">
    <location>
        <begin position="265"/>
        <end position="277"/>
    </location>
</feature>
<feature type="region of interest" description="Disordered" evidence="1">
    <location>
        <begin position="463"/>
        <end position="491"/>
    </location>
</feature>
<evidence type="ECO:0000313" key="3">
    <source>
        <dbReference type="Proteomes" id="UP000277580"/>
    </source>
</evidence>
<feature type="region of interest" description="Disordered" evidence="1">
    <location>
        <begin position="184"/>
        <end position="420"/>
    </location>
</feature>
<feature type="region of interest" description="Disordered" evidence="1">
    <location>
        <begin position="1"/>
        <end position="92"/>
    </location>
</feature>
<keyword evidence="3" id="KW-1185">Reference proteome</keyword>
<dbReference type="AlphaFoldDB" id="A0A3N4KN93"/>
<proteinExistence type="predicted"/>
<feature type="compositionally biased region" description="Low complexity" evidence="1">
    <location>
        <begin position="18"/>
        <end position="33"/>
    </location>
</feature>
<feature type="compositionally biased region" description="Low complexity" evidence="1">
    <location>
        <begin position="380"/>
        <end position="390"/>
    </location>
</feature>
<feature type="compositionally biased region" description="Basic and acidic residues" evidence="1">
    <location>
        <begin position="617"/>
        <end position="628"/>
    </location>
</feature>
<feature type="compositionally biased region" description="Polar residues" evidence="1">
    <location>
        <begin position="1"/>
        <end position="16"/>
    </location>
</feature>
<feature type="region of interest" description="Disordered" evidence="1">
    <location>
        <begin position="515"/>
        <end position="568"/>
    </location>
</feature>
<protein>
    <submittedName>
        <fullName evidence="2">Uncharacterized protein</fullName>
    </submittedName>
</protein>
<accession>A0A3N4KN93</accession>
<feature type="region of interest" description="Disordered" evidence="1">
    <location>
        <begin position="617"/>
        <end position="652"/>
    </location>
</feature>
<organism evidence="2 3">
    <name type="scientific">Morchella conica CCBAS932</name>
    <dbReference type="NCBI Taxonomy" id="1392247"/>
    <lineage>
        <taxon>Eukaryota</taxon>
        <taxon>Fungi</taxon>
        <taxon>Dikarya</taxon>
        <taxon>Ascomycota</taxon>
        <taxon>Pezizomycotina</taxon>
        <taxon>Pezizomycetes</taxon>
        <taxon>Pezizales</taxon>
        <taxon>Morchellaceae</taxon>
        <taxon>Morchella</taxon>
    </lineage>
</organism>
<sequence>MGLNPLQNAAPRQQIPNEAPSFFSPFFEQPSAAGTSGRLSVWQPPPVETAPRSKAPNNRPLQPPQIPTVGATTHTTRLTIHSRNTSADDGRKKLYEPKEKKSMDEIMWLGSVTGFLPPIPPPTRVEASLRSKLVRKPEDKTSQASALTQATRKRLLEAGKSEEEKAAEAKKIADEAAREKRLLEWATKKNPVETTSKSTATGGVRASGRRGKVFMPVPQPIETIKRSNRPNSNHRPNLPDNVSSYAPSNPILPQPIETTKRSHRPEKPPVKNKKSEEETLWMGLPQPVETVRRSNRRSPLSKDDEGAEVGKRAQVSPKHSARHSTISPKGTMFSPQPVDVNKKTNRPDSIQLPQPMEVTRRSNRPMAPPIQKPDGPPTPTTSFFGPMTPTQAPSSPLPVPFESTRRSHRPISGRPLVPQPIETSRRSNRVRVPLPEMQIDANQQQPLPNELPQPVSVSRWTNREKAGARHLRRTSTDKPDTPGLYNTAPFVRDRERERRLVKKTWVRPIDHVSHLHEPIDSAPPSPMVSPQSSRCPSLSSSPTSSAASSTWDVASKVSKASRSHDRRESLDEGFAGYILGLERGLKKNGALGTAGRERERAKEESEYPFPIVTEDVNKHDDKRIRTEASDPGPSTGARSESSETIRPRLTAINTDPGMLETKQTEEEQDYPICHSPVYSRFKVPVPEPEPLFLDHEREEKPHKGFNNTRISTEDLAMAKPIGIAANKGNAQLPTPPDSLESTTSKMLSPTSALAIAGGPQTAPARVSYAPMSPSPGYTVASLPPAKKHDNVDAAEVAEELVYGVMRYLSLEFENVGRKYDDELSLYTGLSKELVRKDRKFAVKKYVERWVRENPEIECGEKKKGGLW</sequence>
<reference evidence="2 3" key="1">
    <citation type="journal article" date="2018" name="Nat. Ecol. Evol.">
        <title>Pezizomycetes genomes reveal the molecular basis of ectomycorrhizal truffle lifestyle.</title>
        <authorList>
            <person name="Murat C."/>
            <person name="Payen T."/>
            <person name="Noel B."/>
            <person name="Kuo A."/>
            <person name="Morin E."/>
            <person name="Chen J."/>
            <person name="Kohler A."/>
            <person name="Krizsan K."/>
            <person name="Balestrini R."/>
            <person name="Da Silva C."/>
            <person name="Montanini B."/>
            <person name="Hainaut M."/>
            <person name="Levati E."/>
            <person name="Barry K.W."/>
            <person name="Belfiori B."/>
            <person name="Cichocki N."/>
            <person name="Clum A."/>
            <person name="Dockter R.B."/>
            <person name="Fauchery L."/>
            <person name="Guy J."/>
            <person name="Iotti M."/>
            <person name="Le Tacon F."/>
            <person name="Lindquist E.A."/>
            <person name="Lipzen A."/>
            <person name="Malagnac F."/>
            <person name="Mello A."/>
            <person name="Molinier V."/>
            <person name="Miyauchi S."/>
            <person name="Poulain J."/>
            <person name="Riccioni C."/>
            <person name="Rubini A."/>
            <person name="Sitrit Y."/>
            <person name="Splivallo R."/>
            <person name="Traeger S."/>
            <person name="Wang M."/>
            <person name="Zifcakova L."/>
            <person name="Wipf D."/>
            <person name="Zambonelli A."/>
            <person name="Paolocci F."/>
            <person name="Nowrousian M."/>
            <person name="Ottonello S."/>
            <person name="Baldrian P."/>
            <person name="Spatafora J.W."/>
            <person name="Henrissat B."/>
            <person name="Nagy L.G."/>
            <person name="Aury J.M."/>
            <person name="Wincker P."/>
            <person name="Grigoriev I.V."/>
            <person name="Bonfante P."/>
            <person name="Martin F.M."/>
        </authorList>
    </citation>
    <scope>NUCLEOTIDE SEQUENCE [LARGE SCALE GENOMIC DNA]</scope>
    <source>
        <strain evidence="2 3">CCBAS932</strain>
    </source>
</reference>
<feature type="compositionally biased region" description="Polar residues" evidence="1">
    <location>
        <begin position="70"/>
        <end position="85"/>
    </location>
</feature>
<dbReference type="Proteomes" id="UP000277580">
    <property type="component" value="Unassembled WGS sequence"/>
</dbReference>
<feature type="compositionally biased region" description="Low complexity" evidence="1">
    <location>
        <begin position="529"/>
        <end position="549"/>
    </location>
</feature>
<feature type="compositionally biased region" description="Basic and acidic residues" evidence="1">
    <location>
        <begin position="300"/>
        <end position="311"/>
    </location>
</feature>
<feature type="compositionally biased region" description="Pro residues" evidence="1">
    <location>
        <begin position="366"/>
        <end position="379"/>
    </location>
</feature>
<dbReference type="EMBL" id="ML119148">
    <property type="protein sequence ID" value="RPB09821.1"/>
    <property type="molecule type" value="Genomic_DNA"/>
</dbReference>
<name>A0A3N4KN93_9PEZI</name>
<gene>
    <name evidence="2" type="ORF">P167DRAFT_491893</name>
</gene>
<feature type="compositionally biased region" description="Polar residues" evidence="1">
    <location>
        <begin position="192"/>
        <end position="201"/>
    </location>
</feature>
<dbReference type="OrthoDB" id="4716584at2759"/>